<dbReference type="GeneID" id="109480517"/>
<reference evidence="3" key="1">
    <citation type="submission" date="2025-08" db="UniProtKB">
        <authorList>
            <consortium name="RefSeq"/>
        </authorList>
    </citation>
    <scope>IDENTIFICATION</scope>
    <source>
        <tissue evidence="3">Gonad</tissue>
    </source>
</reference>
<evidence type="ECO:0000256" key="1">
    <source>
        <dbReference type="SAM" id="MobiDB-lite"/>
    </source>
</evidence>
<protein>
    <submittedName>
        <fullName evidence="3">Uncharacterized protein LOC109480517 isoform X1</fullName>
    </submittedName>
</protein>
<proteinExistence type="predicted"/>
<feature type="compositionally biased region" description="Basic residues" evidence="1">
    <location>
        <begin position="94"/>
        <end position="114"/>
    </location>
</feature>
<dbReference type="RefSeq" id="XP_019638284.1">
    <property type="nucleotide sequence ID" value="XM_019782725.1"/>
</dbReference>
<evidence type="ECO:0000313" key="2">
    <source>
        <dbReference type="Proteomes" id="UP000515135"/>
    </source>
</evidence>
<sequence>MRPQGVRRRRGDMPRFGVCRGCHYFCGHRGRGLRCSWCHISGASYIHSEGFSPSDRRRLRQSRSTHPLHKPAVCWCHISGASYIRSEVLFPSDRRRHRQSRSTHPLHKPSRTPS</sequence>
<accession>A0A6P4ZWA3</accession>
<dbReference type="Proteomes" id="UP000515135">
    <property type="component" value="Unplaced"/>
</dbReference>
<keyword evidence="2" id="KW-1185">Reference proteome</keyword>
<feature type="region of interest" description="Disordered" evidence="1">
    <location>
        <begin position="90"/>
        <end position="114"/>
    </location>
</feature>
<name>A0A6P4ZWA3_BRABE</name>
<gene>
    <name evidence="3" type="primary">LOC109480517</name>
</gene>
<dbReference type="AlphaFoldDB" id="A0A6P4ZWA3"/>
<evidence type="ECO:0000313" key="3">
    <source>
        <dbReference type="RefSeq" id="XP_019638284.1"/>
    </source>
</evidence>
<organism evidence="2 3">
    <name type="scientific">Branchiostoma belcheri</name>
    <name type="common">Amphioxus</name>
    <dbReference type="NCBI Taxonomy" id="7741"/>
    <lineage>
        <taxon>Eukaryota</taxon>
        <taxon>Metazoa</taxon>
        <taxon>Chordata</taxon>
        <taxon>Cephalochordata</taxon>
        <taxon>Leptocardii</taxon>
        <taxon>Amphioxiformes</taxon>
        <taxon>Branchiostomatidae</taxon>
        <taxon>Branchiostoma</taxon>
    </lineage>
</organism>
<dbReference type="KEGG" id="bbel:109480517"/>